<evidence type="ECO:0000256" key="8">
    <source>
        <dbReference type="SAM" id="SignalP"/>
    </source>
</evidence>
<dbReference type="NCBIfam" id="TIGR04056">
    <property type="entry name" value="OMP_RagA_SusC"/>
    <property type="match status" value="1"/>
</dbReference>
<comment type="subcellular location">
    <subcellularLocation>
        <location evidence="1 7">Cell outer membrane</location>
        <topology evidence="1 7">Multi-pass membrane protein</topology>
    </subcellularLocation>
</comment>
<comment type="similarity">
    <text evidence="7">Belongs to the TonB-dependent receptor family.</text>
</comment>
<dbReference type="InterPro" id="IPR036942">
    <property type="entry name" value="Beta-barrel_TonB_sf"/>
</dbReference>
<name>A0AAP2GG73_9BACT</name>
<reference evidence="10 11" key="1">
    <citation type="submission" date="2021-05" db="EMBL/GenBank/DDBJ databases">
        <title>A Polyphasic approach of four new species of the genus Ohtaekwangia: Ohtaekwangia histidinii sp. nov., Ohtaekwangia cretensis sp. nov., Ohtaekwangia indiensis sp. nov., Ohtaekwangia reichenbachii sp. nov. from diverse environment.</title>
        <authorList>
            <person name="Octaviana S."/>
        </authorList>
    </citation>
    <scope>NUCLEOTIDE SEQUENCE [LARGE SCALE GENOMIC DNA]</scope>
    <source>
        <strain evidence="10 11">PWU37</strain>
    </source>
</reference>
<dbReference type="PROSITE" id="PS52016">
    <property type="entry name" value="TONB_DEPENDENT_REC_3"/>
    <property type="match status" value="1"/>
</dbReference>
<evidence type="ECO:0000313" key="10">
    <source>
        <dbReference type="EMBL" id="MBT1690244.1"/>
    </source>
</evidence>
<evidence type="ECO:0000256" key="4">
    <source>
        <dbReference type="ARBA" id="ARBA00022692"/>
    </source>
</evidence>
<organism evidence="10 11">
    <name type="scientific">Dawidia soli</name>
    <dbReference type="NCBI Taxonomy" id="2782352"/>
    <lineage>
        <taxon>Bacteria</taxon>
        <taxon>Pseudomonadati</taxon>
        <taxon>Bacteroidota</taxon>
        <taxon>Cytophagia</taxon>
        <taxon>Cytophagales</taxon>
        <taxon>Chryseotaleaceae</taxon>
        <taxon>Dawidia</taxon>
    </lineage>
</organism>
<dbReference type="SUPFAM" id="SSF56935">
    <property type="entry name" value="Porins"/>
    <property type="match status" value="1"/>
</dbReference>
<dbReference type="Proteomes" id="UP001319180">
    <property type="component" value="Unassembled WGS sequence"/>
</dbReference>
<dbReference type="Pfam" id="PF07715">
    <property type="entry name" value="Plug"/>
    <property type="match status" value="1"/>
</dbReference>
<evidence type="ECO:0000256" key="1">
    <source>
        <dbReference type="ARBA" id="ARBA00004571"/>
    </source>
</evidence>
<evidence type="ECO:0000256" key="7">
    <source>
        <dbReference type="PROSITE-ProRule" id="PRU01360"/>
    </source>
</evidence>
<evidence type="ECO:0000256" key="5">
    <source>
        <dbReference type="ARBA" id="ARBA00023136"/>
    </source>
</evidence>
<keyword evidence="11" id="KW-1185">Reference proteome</keyword>
<keyword evidence="8" id="KW-0732">Signal</keyword>
<keyword evidence="10" id="KW-0675">Receptor</keyword>
<proteinExistence type="inferred from homology"/>
<gene>
    <name evidence="10" type="ORF">KK078_27005</name>
</gene>
<dbReference type="AlphaFoldDB" id="A0AAP2GG73"/>
<dbReference type="Gene3D" id="2.60.40.1120">
    <property type="entry name" value="Carboxypeptidase-like, regulatory domain"/>
    <property type="match status" value="1"/>
</dbReference>
<dbReference type="InterPro" id="IPR023996">
    <property type="entry name" value="TonB-dep_OMP_SusC/RagA"/>
</dbReference>
<dbReference type="SUPFAM" id="SSF49464">
    <property type="entry name" value="Carboxypeptidase regulatory domain-like"/>
    <property type="match status" value="1"/>
</dbReference>
<dbReference type="Gene3D" id="2.170.130.10">
    <property type="entry name" value="TonB-dependent receptor, plug domain"/>
    <property type="match status" value="1"/>
</dbReference>
<dbReference type="InterPro" id="IPR012910">
    <property type="entry name" value="Plug_dom"/>
</dbReference>
<keyword evidence="2 7" id="KW-0813">Transport</keyword>
<evidence type="ECO:0000256" key="6">
    <source>
        <dbReference type="ARBA" id="ARBA00023237"/>
    </source>
</evidence>
<dbReference type="InterPro" id="IPR037066">
    <property type="entry name" value="Plug_dom_sf"/>
</dbReference>
<dbReference type="InterPro" id="IPR039426">
    <property type="entry name" value="TonB-dep_rcpt-like"/>
</dbReference>
<keyword evidence="6 7" id="KW-0998">Cell outer membrane</keyword>
<evidence type="ECO:0000313" key="11">
    <source>
        <dbReference type="Proteomes" id="UP001319180"/>
    </source>
</evidence>
<keyword evidence="3 7" id="KW-1134">Transmembrane beta strand</keyword>
<evidence type="ECO:0000256" key="3">
    <source>
        <dbReference type="ARBA" id="ARBA00022452"/>
    </source>
</evidence>
<sequence>MNRKFYHNLCRWLLLLLSVELGVPLEAFPEGMVQERTVRGKVIASSGESLPGVSVLIKGSSIGTVTDADGNYTIRAGADAVLVFSFIGFSPEEVVVGTQTTVNVTLTPSLETLSEVVVIGYGTVKKTDLTGSVASVKAEEITAVPTTSFDQALQGRAAGVQVMQTSGAPGAEASIRIRGISSILAGNEPLYVIDGMLVNSNTAEVTNATVGSAPRIGPLAAINPNDIESIEILKDASATAIYGARGANGVVLITTKHGRKGTSAVTVDSYYGVQEPSKYIDVLNAQQFAEFVNEARINGGQQAEYVNPSTLGQGTDWQKEMLRTAPIQSHQVGVSGGSDKVTYTISGGYFGQQGIVINSDFSRYNFRSNVTTEVTKKLSIGANIAYAYTKGNSVNTGLQQITPGVIGGALGMNPIQPVYDPTVKGGYTYENDRGIVIGNPVAEAKEHKAYSTTQRILGNVEARYKILPSLELKSTFGIDGISSRDRAFAPDFLKSAAGSKGEASVATLEATTWLNENTITFDKTIATKHSITAVAGYTLQGFKSERLNGYVFGISDPRLGYHSLRGAAEPQPPVVGEATWTMQSYLGRVQYSFNRRYLATLTGRVDGSSKFGANNKYAFFPSAALAWRIVEEEWMKPVEFISELKLRTSLGIIGNQAIDSYQSLALVGAYGEGVFNHGATVDYYSSSQPTAYSNPNLKWETTRQFDIGIDAGFLNDRITLTADVYQKYTYDLLLSTPIPFTSGFDATTLNIGDLTNRGLDIDIRTVNTTGKLKWNSSINFSTYTNKITRLAEDGKDVNLGSGLILREGQPLGTFYGLQFDGIFQTDEEAEAAAVLNGQHNIPGNELTRARAGDRRYRNLSAPDTVINENDRTILGNALPDFTWGFNNTLSYGNFSLSVFIQGSQGNKMANFNALALEDFRGVQNISAEAGLNRWTPEHPGNRYPRALANRTIDVGTFSSAYVEDASYVRIKNITLGYNIPSAILSRANVKTLRLYVSATNLATFTRYTGYDPEGSSYGVATAMPGVDQGRYPMTKTYLVGVNIGL</sequence>
<dbReference type="InterPro" id="IPR008969">
    <property type="entry name" value="CarboxyPept-like_regulatory"/>
</dbReference>
<keyword evidence="4 7" id="KW-0812">Transmembrane</keyword>
<evidence type="ECO:0000256" key="2">
    <source>
        <dbReference type="ARBA" id="ARBA00022448"/>
    </source>
</evidence>
<feature type="signal peptide" evidence="8">
    <location>
        <begin position="1"/>
        <end position="27"/>
    </location>
</feature>
<dbReference type="GO" id="GO:0009279">
    <property type="term" value="C:cell outer membrane"/>
    <property type="evidence" value="ECO:0007669"/>
    <property type="project" value="UniProtKB-SubCell"/>
</dbReference>
<dbReference type="FunFam" id="2.170.130.10:FF:000008">
    <property type="entry name" value="SusC/RagA family TonB-linked outer membrane protein"/>
    <property type="match status" value="1"/>
</dbReference>
<comment type="caution">
    <text evidence="10">The sequence shown here is derived from an EMBL/GenBank/DDBJ whole genome shotgun (WGS) entry which is preliminary data.</text>
</comment>
<keyword evidence="5 7" id="KW-0472">Membrane</keyword>
<dbReference type="InterPro" id="IPR023997">
    <property type="entry name" value="TonB-dep_OMP_SusC/RagA_CS"/>
</dbReference>
<feature type="domain" description="TonB-dependent receptor plug" evidence="9">
    <location>
        <begin position="126"/>
        <end position="250"/>
    </location>
</feature>
<accession>A0AAP2GG73</accession>
<dbReference type="EMBL" id="JAHESC010000059">
    <property type="protein sequence ID" value="MBT1690244.1"/>
    <property type="molecule type" value="Genomic_DNA"/>
</dbReference>
<dbReference type="NCBIfam" id="TIGR04057">
    <property type="entry name" value="SusC_RagA_signa"/>
    <property type="match status" value="1"/>
</dbReference>
<feature type="chain" id="PRO_5042853600" evidence="8">
    <location>
        <begin position="28"/>
        <end position="1045"/>
    </location>
</feature>
<dbReference type="Gene3D" id="2.40.170.20">
    <property type="entry name" value="TonB-dependent receptor, beta-barrel domain"/>
    <property type="match status" value="1"/>
</dbReference>
<protein>
    <submittedName>
        <fullName evidence="10">TonB-dependent receptor</fullName>
    </submittedName>
</protein>
<evidence type="ECO:0000259" key="9">
    <source>
        <dbReference type="Pfam" id="PF07715"/>
    </source>
</evidence>
<dbReference type="Pfam" id="PF13715">
    <property type="entry name" value="CarbopepD_reg_2"/>
    <property type="match status" value="1"/>
</dbReference>
<dbReference type="RefSeq" id="WP_254093461.1">
    <property type="nucleotide sequence ID" value="NZ_JAHESC010000059.1"/>
</dbReference>